<dbReference type="GO" id="GO:0072344">
    <property type="term" value="P:rescue of stalled ribosome"/>
    <property type="evidence" value="ECO:0007669"/>
    <property type="project" value="UniProtKB-UniRule"/>
</dbReference>
<gene>
    <name evidence="7" type="primary">pth</name>
    <name evidence="10" type="ORF">J0H12_02115</name>
</gene>
<evidence type="ECO:0000256" key="7">
    <source>
        <dbReference type="HAMAP-Rule" id="MF_00083"/>
    </source>
</evidence>
<dbReference type="PROSITE" id="PS01196">
    <property type="entry name" value="PEPT_TRNA_HYDROL_2"/>
    <property type="match status" value="1"/>
</dbReference>
<dbReference type="PANTHER" id="PTHR17224:SF1">
    <property type="entry name" value="PEPTIDYL-TRNA HYDROLASE"/>
    <property type="match status" value="1"/>
</dbReference>
<proteinExistence type="inferred from homology"/>
<comment type="function">
    <text evidence="7">Hydrolyzes ribosome-free peptidyl-tRNAs (with 1 or more amino acids incorporated), which drop off the ribosome during protein synthesis, or as a result of ribosome stalling.</text>
</comment>
<feature type="binding site" evidence="7">
    <location>
        <position position="65"/>
    </location>
    <ligand>
        <name>tRNA</name>
        <dbReference type="ChEBI" id="CHEBI:17843"/>
    </ligand>
</feature>
<evidence type="ECO:0000256" key="2">
    <source>
        <dbReference type="ARBA" id="ARBA00022555"/>
    </source>
</evidence>
<dbReference type="Gene3D" id="3.40.50.1470">
    <property type="entry name" value="Peptidyl-tRNA hydrolase"/>
    <property type="match status" value="1"/>
</dbReference>
<comment type="catalytic activity">
    <reaction evidence="7 8">
        <text>an N-acyl-L-alpha-aminoacyl-tRNA + H2O = an N-acyl-L-amino acid + a tRNA + H(+)</text>
        <dbReference type="Rhea" id="RHEA:54448"/>
        <dbReference type="Rhea" id="RHEA-COMP:10123"/>
        <dbReference type="Rhea" id="RHEA-COMP:13883"/>
        <dbReference type="ChEBI" id="CHEBI:15377"/>
        <dbReference type="ChEBI" id="CHEBI:15378"/>
        <dbReference type="ChEBI" id="CHEBI:59874"/>
        <dbReference type="ChEBI" id="CHEBI:78442"/>
        <dbReference type="ChEBI" id="CHEBI:138191"/>
        <dbReference type="EC" id="3.1.1.29"/>
    </reaction>
</comment>
<keyword evidence="2 7" id="KW-0820">tRNA-binding</keyword>
<keyword evidence="4 7" id="KW-0694">RNA-binding</keyword>
<feature type="active site" description="Proton acceptor" evidence="7">
    <location>
        <position position="18"/>
    </location>
</feature>
<comment type="function">
    <text evidence="7">Catalyzes the release of premature peptidyl moieties from peptidyl-tRNA molecules trapped in stalled 50S ribosomal subunits, and thus maintains levels of free tRNAs and 50S ribosomes.</text>
</comment>
<comment type="subunit">
    <text evidence="7">Monomer.</text>
</comment>
<evidence type="ECO:0000313" key="11">
    <source>
        <dbReference type="Proteomes" id="UP000664414"/>
    </source>
</evidence>
<evidence type="ECO:0000313" key="10">
    <source>
        <dbReference type="EMBL" id="MBN9412707.1"/>
    </source>
</evidence>
<evidence type="ECO:0000256" key="8">
    <source>
        <dbReference type="RuleBase" id="RU000673"/>
    </source>
</evidence>
<feature type="binding site" evidence="7">
    <location>
        <position position="63"/>
    </location>
    <ligand>
        <name>tRNA</name>
        <dbReference type="ChEBI" id="CHEBI:17843"/>
    </ligand>
</feature>
<feature type="site" description="Stabilizes the basic form of H active site to accept a proton" evidence="7">
    <location>
        <position position="90"/>
    </location>
</feature>
<evidence type="ECO:0000256" key="9">
    <source>
        <dbReference type="RuleBase" id="RU004320"/>
    </source>
</evidence>
<keyword evidence="7" id="KW-0963">Cytoplasm</keyword>
<dbReference type="InterPro" id="IPR036416">
    <property type="entry name" value="Pept_tRNA_hydro_sf"/>
</dbReference>
<evidence type="ECO:0000256" key="6">
    <source>
        <dbReference type="ARBA" id="ARBA00050038"/>
    </source>
</evidence>
<accession>A0A8J7PQJ6</accession>
<dbReference type="GO" id="GO:0005737">
    <property type="term" value="C:cytoplasm"/>
    <property type="evidence" value="ECO:0007669"/>
    <property type="project" value="UniProtKB-SubCell"/>
</dbReference>
<organism evidence="10 11">
    <name type="scientific">Candidatus Paracaedimonas acanthamoebae</name>
    <dbReference type="NCBI Taxonomy" id="244581"/>
    <lineage>
        <taxon>Bacteria</taxon>
        <taxon>Pseudomonadati</taxon>
        <taxon>Pseudomonadota</taxon>
        <taxon>Alphaproteobacteria</taxon>
        <taxon>Holosporales</taxon>
        <taxon>Caedimonadaceae</taxon>
        <taxon>Candidatus Paracaedimonas</taxon>
    </lineage>
</organism>
<dbReference type="CDD" id="cd00462">
    <property type="entry name" value="PTH"/>
    <property type="match status" value="1"/>
</dbReference>
<feature type="site" description="Discriminates between blocked and unblocked aminoacyl-tRNA" evidence="7">
    <location>
        <position position="8"/>
    </location>
</feature>
<dbReference type="SUPFAM" id="SSF53178">
    <property type="entry name" value="Peptidyl-tRNA hydrolase-like"/>
    <property type="match status" value="1"/>
</dbReference>
<name>A0A8J7PQJ6_9PROT</name>
<evidence type="ECO:0000256" key="1">
    <source>
        <dbReference type="ARBA" id="ARBA00013260"/>
    </source>
</evidence>
<dbReference type="HAMAP" id="MF_00083">
    <property type="entry name" value="Pept_tRNA_hydro_bact"/>
    <property type="match status" value="1"/>
</dbReference>
<dbReference type="GO" id="GO:0000049">
    <property type="term" value="F:tRNA binding"/>
    <property type="evidence" value="ECO:0007669"/>
    <property type="project" value="UniProtKB-UniRule"/>
</dbReference>
<protein>
    <recommendedName>
        <fullName evidence="6 7">Peptidyl-tRNA hydrolase</fullName>
        <shortName evidence="7">Pth</shortName>
        <ecNumber evidence="1 7">3.1.1.29</ecNumber>
    </recommendedName>
</protein>
<feature type="binding site" evidence="7">
    <location>
        <position position="111"/>
    </location>
    <ligand>
        <name>tRNA</name>
        <dbReference type="ChEBI" id="CHEBI:17843"/>
    </ligand>
</feature>
<dbReference type="GO" id="GO:0004045">
    <property type="term" value="F:peptidyl-tRNA hydrolase activity"/>
    <property type="evidence" value="ECO:0007669"/>
    <property type="project" value="UniProtKB-UniRule"/>
</dbReference>
<dbReference type="EMBL" id="JAFKGL010000012">
    <property type="protein sequence ID" value="MBN9412707.1"/>
    <property type="molecule type" value="Genomic_DNA"/>
</dbReference>
<dbReference type="InterPro" id="IPR018171">
    <property type="entry name" value="Pept_tRNA_hydro_CS"/>
</dbReference>
<dbReference type="GO" id="GO:0006515">
    <property type="term" value="P:protein quality control for misfolded or incompletely synthesized proteins"/>
    <property type="evidence" value="ECO:0007669"/>
    <property type="project" value="UniProtKB-UniRule"/>
</dbReference>
<dbReference type="Proteomes" id="UP000664414">
    <property type="component" value="Unassembled WGS sequence"/>
</dbReference>
<dbReference type="PANTHER" id="PTHR17224">
    <property type="entry name" value="PEPTIDYL-TRNA HYDROLASE"/>
    <property type="match status" value="1"/>
</dbReference>
<dbReference type="FunFam" id="3.40.50.1470:FF:000001">
    <property type="entry name" value="Peptidyl-tRNA hydrolase"/>
    <property type="match status" value="1"/>
</dbReference>
<evidence type="ECO:0000256" key="3">
    <source>
        <dbReference type="ARBA" id="ARBA00022801"/>
    </source>
</evidence>
<feature type="binding site" evidence="7">
    <location>
        <position position="13"/>
    </location>
    <ligand>
        <name>tRNA</name>
        <dbReference type="ChEBI" id="CHEBI:17843"/>
    </ligand>
</feature>
<comment type="caution">
    <text evidence="10">The sequence shown here is derived from an EMBL/GenBank/DDBJ whole genome shotgun (WGS) entry which is preliminary data.</text>
</comment>
<comment type="subcellular location">
    <subcellularLocation>
        <location evidence="7">Cytoplasm</location>
    </subcellularLocation>
</comment>
<dbReference type="AlphaFoldDB" id="A0A8J7PQJ6"/>
<dbReference type="Pfam" id="PF01195">
    <property type="entry name" value="Pept_tRNA_hydro"/>
    <property type="match status" value="1"/>
</dbReference>
<dbReference type="EC" id="3.1.1.29" evidence="1 7"/>
<sequence length="186" mass="20481">MLLVGLGNPGPEYALNRHNIGFRVIDSIAHHSSFSSFKRHGAGVFSEKLIQGEKVSLLKPTTYMNRSGIAVSEFASFFKIPLANIVVIHDELDLEFGRLKVKQGGGHGGHNGLKSLDAHIGKDYWRLRIGIGHPGCREDVTSHVLGNFSKSEENSLEGILEAILNNLSFLLKKDMATFMNKISLEL</sequence>
<dbReference type="InterPro" id="IPR001328">
    <property type="entry name" value="Pept_tRNA_hydro"/>
</dbReference>
<dbReference type="PROSITE" id="PS01195">
    <property type="entry name" value="PEPT_TRNA_HYDROL_1"/>
    <property type="match status" value="1"/>
</dbReference>
<reference evidence="10" key="1">
    <citation type="submission" date="2021-02" db="EMBL/GenBank/DDBJ databases">
        <title>Thiocyanate and organic carbon inputs drive convergent selection for specific autotrophic Afipia and Thiobacillus strains within complex microbiomes.</title>
        <authorList>
            <person name="Huddy R.J."/>
            <person name="Sachdeva R."/>
            <person name="Kadzinga F."/>
            <person name="Kantor R.S."/>
            <person name="Harrison S.T.L."/>
            <person name="Banfield J.F."/>
        </authorList>
    </citation>
    <scope>NUCLEOTIDE SEQUENCE</scope>
    <source>
        <strain evidence="10">SCN18_10_11_15_R4_P_38_20</strain>
    </source>
</reference>
<keyword evidence="3 7" id="KW-0378">Hydrolase</keyword>
<evidence type="ECO:0000256" key="5">
    <source>
        <dbReference type="ARBA" id="ARBA00038063"/>
    </source>
</evidence>
<evidence type="ECO:0000256" key="4">
    <source>
        <dbReference type="ARBA" id="ARBA00022884"/>
    </source>
</evidence>
<comment type="similarity">
    <text evidence="5 7 9">Belongs to the PTH family.</text>
</comment>
<dbReference type="NCBIfam" id="TIGR00447">
    <property type="entry name" value="pth"/>
    <property type="match status" value="1"/>
</dbReference>